<evidence type="ECO:0000313" key="1">
    <source>
        <dbReference type="EMBL" id="GGG76268.1"/>
    </source>
</evidence>
<dbReference type="EMBL" id="BMHY01000007">
    <property type="protein sequence ID" value="GGG76268.1"/>
    <property type="molecule type" value="Genomic_DNA"/>
</dbReference>
<protein>
    <submittedName>
        <fullName evidence="1">Uncharacterized protein</fullName>
    </submittedName>
</protein>
<dbReference type="AlphaFoldDB" id="A0A917HDH8"/>
<evidence type="ECO:0000313" key="2">
    <source>
        <dbReference type="Proteomes" id="UP000600247"/>
    </source>
</evidence>
<name>A0A917HDH8_9BACL</name>
<proteinExistence type="predicted"/>
<comment type="caution">
    <text evidence="1">The sequence shown here is derived from an EMBL/GenBank/DDBJ whole genome shotgun (WGS) entry which is preliminary data.</text>
</comment>
<gene>
    <name evidence="1" type="ORF">GCM10010918_35960</name>
</gene>
<accession>A0A917HDH8</accession>
<reference evidence="1 2" key="1">
    <citation type="journal article" date="2014" name="Int. J. Syst. Evol. Microbiol.">
        <title>Complete genome sequence of Corynebacterium casei LMG S-19264T (=DSM 44701T), isolated from a smear-ripened cheese.</title>
        <authorList>
            <consortium name="US DOE Joint Genome Institute (JGI-PGF)"/>
            <person name="Walter F."/>
            <person name="Albersmeier A."/>
            <person name="Kalinowski J."/>
            <person name="Ruckert C."/>
        </authorList>
    </citation>
    <scope>NUCLEOTIDE SEQUENCE [LARGE SCALE GENOMIC DNA]</scope>
    <source>
        <strain evidence="1 2">CGMCC 1.15286</strain>
    </source>
</reference>
<dbReference type="Proteomes" id="UP000600247">
    <property type="component" value="Unassembled WGS sequence"/>
</dbReference>
<sequence length="55" mass="6715">MQVLTLKEKLYLLKLLKQQKRKSWFGLIKADPEHDKLVEKLEQMVRNEQVNREHL</sequence>
<organism evidence="1 2">
    <name type="scientific">Paenibacillus radicis</name>
    <name type="common">ex Gao et al. 2016</name>
    <dbReference type="NCBI Taxonomy" id="1737354"/>
    <lineage>
        <taxon>Bacteria</taxon>
        <taxon>Bacillati</taxon>
        <taxon>Bacillota</taxon>
        <taxon>Bacilli</taxon>
        <taxon>Bacillales</taxon>
        <taxon>Paenibacillaceae</taxon>
        <taxon>Paenibacillus</taxon>
    </lineage>
</organism>
<keyword evidence="2" id="KW-1185">Reference proteome</keyword>